<reference evidence="2" key="1">
    <citation type="journal article" date="2019" name="Int. J. Syst. Evol. Microbiol.">
        <title>The Global Catalogue of Microorganisms (GCM) 10K type strain sequencing project: providing services to taxonomists for standard genome sequencing and annotation.</title>
        <authorList>
            <consortium name="The Broad Institute Genomics Platform"/>
            <consortium name="The Broad Institute Genome Sequencing Center for Infectious Disease"/>
            <person name="Wu L."/>
            <person name="Ma J."/>
        </authorList>
    </citation>
    <scope>NUCLEOTIDE SEQUENCE [LARGE SCALE GENOMIC DNA]</scope>
    <source>
        <strain evidence="2">CGMCC 1.16031</strain>
    </source>
</reference>
<organism evidence="1 2">
    <name type="scientific">Pseudobowmanella zhangzhouensis</name>
    <dbReference type="NCBI Taxonomy" id="1537679"/>
    <lineage>
        <taxon>Bacteria</taxon>
        <taxon>Pseudomonadati</taxon>
        <taxon>Pseudomonadota</taxon>
        <taxon>Gammaproteobacteria</taxon>
        <taxon>Alteromonadales</taxon>
        <taxon>Alteromonadaceae</taxon>
    </lineage>
</organism>
<dbReference type="Proteomes" id="UP001596364">
    <property type="component" value="Unassembled WGS sequence"/>
</dbReference>
<name>A0ABW1XNX0_9ALTE</name>
<dbReference type="RefSeq" id="WP_131258627.1">
    <property type="nucleotide sequence ID" value="NZ_JBHSUS010000001.1"/>
</dbReference>
<dbReference type="EMBL" id="JBHSUS010000001">
    <property type="protein sequence ID" value="MFC6441033.1"/>
    <property type="molecule type" value="Genomic_DNA"/>
</dbReference>
<keyword evidence="2" id="KW-1185">Reference proteome</keyword>
<accession>A0ABW1XNX0</accession>
<sequence length="128" mass="14296">MRDPILDFTPELAQLALDSGELNLVEQLQQALADGTANVGICVGGTLAIIQPQKDNTLFIWAGVSRESGVIVRYQETFEMVARKTGFHRIRFKTKRKGLRKLAPKLGYTETRLDSDGFFVFEKVISHG</sequence>
<evidence type="ECO:0000313" key="2">
    <source>
        <dbReference type="Proteomes" id="UP001596364"/>
    </source>
</evidence>
<gene>
    <name evidence="1" type="ORF">ACFP85_12840</name>
</gene>
<protein>
    <submittedName>
        <fullName evidence="1">Uncharacterized protein</fullName>
    </submittedName>
</protein>
<evidence type="ECO:0000313" key="1">
    <source>
        <dbReference type="EMBL" id="MFC6441033.1"/>
    </source>
</evidence>
<proteinExistence type="predicted"/>
<comment type="caution">
    <text evidence="1">The sequence shown here is derived from an EMBL/GenBank/DDBJ whole genome shotgun (WGS) entry which is preliminary data.</text>
</comment>